<dbReference type="Gene3D" id="3.40.50.720">
    <property type="entry name" value="NAD(P)-binding Rossmann-like Domain"/>
    <property type="match status" value="1"/>
</dbReference>
<sequence length="279" mass="30555">MTILVTGARGNIGGRLVSLLAEGGHRVRGSARDAATLRLPEGVETAELDLTDPHGAERALRDVETMFLYPTRGDLGPLLKIAHGTGVRYVVLLSSPAAYDAGEYDQPIGLVHREAERAVEESGLPYTVLYPSWLASNTRRDWAEQIRSLGRVGVAHPEAQVNPIHLDDVAEVAAHLLTDDRHRGRMQVLTGPRSMRLRDVVTVLGDVLGRSITLDELTEEQAIEQRAPWMPEAILRTLLAVTALGVGVLAPVTNNVERITGHPAREFAEWARTHRADFE</sequence>
<dbReference type="AlphaFoldDB" id="A0A7W7VMQ3"/>
<feature type="domain" description="NAD(P)-binding" evidence="1">
    <location>
        <begin position="7"/>
        <end position="179"/>
    </location>
</feature>
<dbReference type="Proteomes" id="UP000552644">
    <property type="component" value="Unassembled WGS sequence"/>
</dbReference>
<dbReference type="PANTHER" id="PTHR43162">
    <property type="match status" value="1"/>
</dbReference>
<reference evidence="2 3" key="1">
    <citation type="submission" date="2020-08" db="EMBL/GenBank/DDBJ databases">
        <title>Genomic Encyclopedia of Type Strains, Phase III (KMG-III): the genomes of soil and plant-associated and newly described type strains.</title>
        <authorList>
            <person name="Whitman W."/>
        </authorList>
    </citation>
    <scope>NUCLEOTIDE SEQUENCE [LARGE SCALE GENOMIC DNA]</scope>
    <source>
        <strain evidence="2 3">CECT 8840</strain>
    </source>
</reference>
<evidence type="ECO:0000313" key="2">
    <source>
        <dbReference type="EMBL" id="MBB4915987.1"/>
    </source>
</evidence>
<proteinExistence type="predicted"/>
<evidence type="ECO:0000259" key="1">
    <source>
        <dbReference type="Pfam" id="PF13460"/>
    </source>
</evidence>
<dbReference type="InterPro" id="IPR051604">
    <property type="entry name" value="Ergot_Alk_Oxidoreductase"/>
</dbReference>
<comment type="caution">
    <text evidence="2">The sequence shown here is derived from an EMBL/GenBank/DDBJ whole genome shotgun (WGS) entry which is preliminary data.</text>
</comment>
<dbReference type="InterPro" id="IPR036291">
    <property type="entry name" value="NAD(P)-bd_dom_sf"/>
</dbReference>
<dbReference type="PANTHER" id="PTHR43162:SF1">
    <property type="entry name" value="PRESTALK A DIFFERENTIATION PROTEIN A"/>
    <property type="match status" value="1"/>
</dbReference>
<dbReference type="RefSeq" id="WP_184714774.1">
    <property type="nucleotide sequence ID" value="NZ_JACHJP010000002.1"/>
</dbReference>
<dbReference type="EMBL" id="JACHJP010000002">
    <property type="protein sequence ID" value="MBB4915987.1"/>
    <property type="molecule type" value="Genomic_DNA"/>
</dbReference>
<protein>
    <submittedName>
        <fullName evidence="2">Uncharacterized protein YbjT (DUF2867 family)</fullName>
    </submittedName>
</protein>
<dbReference type="InterPro" id="IPR016040">
    <property type="entry name" value="NAD(P)-bd_dom"/>
</dbReference>
<keyword evidence="3" id="KW-1185">Reference proteome</keyword>
<evidence type="ECO:0000313" key="3">
    <source>
        <dbReference type="Proteomes" id="UP000552644"/>
    </source>
</evidence>
<organism evidence="2 3">
    <name type="scientific">Streptosporangium saharense</name>
    <dbReference type="NCBI Taxonomy" id="1706840"/>
    <lineage>
        <taxon>Bacteria</taxon>
        <taxon>Bacillati</taxon>
        <taxon>Actinomycetota</taxon>
        <taxon>Actinomycetes</taxon>
        <taxon>Streptosporangiales</taxon>
        <taxon>Streptosporangiaceae</taxon>
        <taxon>Streptosporangium</taxon>
    </lineage>
</organism>
<name>A0A7W7VMQ3_9ACTN</name>
<dbReference type="Pfam" id="PF13460">
    <property type="entry name" value="NAD_binding_10"/>
    <property type="match status" value="1"/>
</dbReference>
<gene>
    <name evidence="2" type="ORF">FHS44_003072</name>
</gene>
<dbReference type="SUPFAM" id="SSF51735">
    <property type="entry name" value="NAD(P)-binding Rossmann-fold domains"/>
    <property type="match status" value="1"/>
</dbReference>
<accession>A0A7W7VMQ3</accession>